<keyword evidence="9" id="KW-0067">ATP-binding</keyword>
<dbReference type="SUPFAM" id="SSF47473">
    <property type="entry name" value="EF-hand"/>
    <property type="match status" value="1"/>
</dbReference>
<dbReference type="AlphaFoldDB" id="A0A7J6PUT5"/>
<dbReference type="PROSITE" id="PS00018">
    <property type="entry name" value="EF_HAND_1"/>
    <property type="match status" value="1"/>
</dbReference>
<organism evidence="14 15">
    <name type="scientific">Perkinsus olseni</name>
    <name type="common">Perkinsus atlanticus</name>
    <dbReference type="NCBI Taxonomy" id="32597"/>
    <lineage>
        <taxon>Eukaryota</taxon>
        <taxon>Sar</taxon>
        <taxon>Alveolata</taxon>
        <taxon>Perkinsozoa</taxon>
        <taxon>Perkinsea</taxon>
        <taxon>Perkinsida</taxon>
        <taxon>Perkinsidae</taxon>
        <taxon>Perkinsus</taxon>
    </lineage>
</organism>
<dbReference type="InterPro" id="IPR045063">
    <property type="entry name" value="Dynamin_N"/>
</dbReference>
<dbReference type="SUPFAM" id="SSF52540">
    <property type="entry name" value="P-loop containing nucleoside triphosphate hydrolases"/>
    <property type="match status" value="1"/>
</dbReference>
<keyword evidence="6" id="KW-0547">Nucleotide-binding</keyword>
<keyword evidence="4" id="KW-0597">Phosphoprotein</keyword>
<feature type="domain" description="EH" evidence="11">
    <location>
        <begin position="459"/>
        <end position="545"/>
    </location>
</feature>
<dbReference type="GO" id="GO:0005509">
    <property type="term" value="F:calcium ion binding"/>
    <property type="evidence" value="ECO:0007669"/>
    <property type="project" value="InterPro"/>
</dbReference>
<dbReference type="GO" id="GO:0006897">
    <property type="term" value="P:endocytosis"/>
    <property type="evidence" value="ECO:0007669"/>
    <property type="project" value="TreeGrafter"/>
</dbReference>
<dbReference type="GO" id="GO:0005524">
    <property type="term" value="F:ATP binding"/>
    <property type="evidence" value="ECO:0007669"/>
    <property type="project" value="UniProtKB-KW"/>
</dbReference>
<evidence type="ECO:0000256" key="2">
    <source>
        <dbReference type="ARBA" id="ARBA00004413"/>
    </source>
</evidence>
<feature type="domain" description="EF-hand" evidence="12">
    <location>
        <begin position="493"/>
        <end position="528"/>
    </location>
</feature>
<evidence type="ECO:0000256" key="3">
    <source>
        <dbReference type="ARBA" id="ARBA00022475"/>
    </source>
</evidence>
<dbReference type="PROSITE" id="PS51718">
    <property type="entry name" value="G_DYNAMIN_2"/>
    <property type="match status" value="1"/>
</dbReference>
<evidence type="ECO:0000256" key="6">
    <source>
        <dbReference type="ARBA" id="ARBA00022741"/>
    </source>
</evidence>
<evidence type="ECO:0008006" key="16">
    <source>
        <dbReference type="Google" id="ProtNLM"/>
    </source>
</evidence>
<evidence type="ECO:0000256" key="7">
    <source>
        <dbReference type="ARBA" id="ARBA00022753"/>
    </source>
</evidence>
<dbReference type="PROSITE" id="PS50222">
    <property type="entry name" value="EF_HAND_2"/>
    <property type="match status" value="1"/>
</dbReference>
<name>A0A7J6PUT5_PEROL</name>
<reference evidence="14 15" key="1">
    <citation type="submission" date="2020-04" db="EMBL/GenBank/DDBJ databases">
        <title>Perkinsus olseni comparative genomics.</title>
        <authorList>
            <person name="Bogema D.R."/>
        </authorList>
    </citation>
    <scope>NUCLEOTIDE SEQUENCE [LARGE SCALE GENOMIC DNA]</scope>
    <source>
        <strain evidence="14">ATCC PRA-205</strain>
    </source>
</reference>
<evidence type="ECO:0000256" key="4">
    <source>
        <dbReference type="ARBA" id="ARBA00022553"/>
    </source>
</evidence>
<dbReference type="Gene3D" id="1.10.238.10">
    <property type="entry name" value="EF-hand"/>
    <property type="match status" value="1"/>
</dbReference>
<dbReference type="SMART" id="SM00027">
    <property type="entry name" value="EH"/>
    <property type="match status" value="1"/>
</dbReference>
<dbReference type="InterPro" id="IPR000261">
    <property type="entry name" value="EH_dom"/>
</dbReference>
<dbReference type="CDD" id="cd00052">
    <property type="entry name" value="EH"/>
    <property type="match status" value="1"/>
</dbReference>
<dbReference type="Proteomes" id="UP000574390">
    <property type="component" value="Unassembled WGS sequence"/>
</dbReference>
<keyword evidence="5" id="KW-0479">Metal-binding</keyword>
<sequence>MLRWLKADAERAKTTETFRNISDGLQEIYRDKLLPIEEYYEYLHFAKPHYTPCHKRILSFHRFYSAPLTPADFTAKPMVMLIGQYSTGKTTFIRHLLERDYPGMRIGPEPTTDKFCCIMDSSKSGGGDHVIPGNALVVDRTLPFTQLSQFGNGFMNRFEASMMEGSPVLQGVTFIDTPGILSGEKQRLQRGYDFEGVVNWFADRVDMILLLFDAHKLDISDEFRRCILACGQNENKIRIVLNKSDMVTTQQLMRVYGALMWSLGKVINTPETSRVFIGSFWDEKLNNDEQRNLFEKEESDLYADIAKLPEEAALRKLNDLIKRARLAKTHACLMTYIKHEMPSMFGKNSKKRELIEHLDEVYEQVSKRYNLPIGDFPSVDYMRKELSHYDFSKIKKARSLEPIDEILSNDIPALLKMIPRERDAMELPDIFKAGIANPGEASPWADDFGAVSWLSGPPDISEYMTLFESLGPDPADGKITGAQAKQEMLKSKLPSGVLHKIWNLADVDRDGKLDINEFALAMHFVRMRLDGHSLPHELPENMIPK</sequence>
<evidence type="ECO:0000313" key="15">
    <source>
        <dbReference type="Proteomes" id="UP000574390"/>
    </source>
</evidence>
<keyword evidence="8" id="KW-0106">Calcium</keyword>
<keyword evidence="7" id="KW-0967">Endosome</keyword>
<evidence type="ECO:0000256" key="9">
    <source>
        <dbReference type="ARBA" id="ARBA00022840"/>
    </source>
</evidence>
<dbReference type="Pfam" id="PF00350">
    <property type="entry name" value="Dynamin_N"/>
    <property type="match status" value="1"/>
</dbReference>
<dbReference type="PANTHER" id="PTHR11216">
    <property type="entry name" value="EH DOMAIN"/>
    <property type="match status" value="1"/>
</dbReference>
<evidence type="ECO:0000256" key="5">
    <source>
        <dbReference type="ARBA" id="ARBA00022723"/>
    </source>
</evidence>
<dbReference type="CDD" id="cd09913">
    <property type="entry name" value="EHD"/>
    <property type="match status" value="1"/>
</dbReference>
<protein>
    <recommendedName>
        <fullName evidence="16">EH domain-containing protein 1</fullName>
    </recommendedName>
</protein>
<keyword evidence="3" id="KW-1003">Cell membrane</keyword>
<dbReference type="Pfam" id="PF16880">
    <property type="entry name" value="EHD_N"/>
    <property type="match status" value="1"/>
</dbReference>
<evidence type="ECO:0000256" key="1">
    <source>
        <dbReference type="ARBA" id="ARBA00004125"/>
    </source>
</evidence>
<comment type="subcellular location">
    <subcellularLocation>
        <location evidence="2">Cell membrane</location>
        <topology evidence="2">Peripheral membrane protein</topology>
        <orientation evidence="2">Cytoplasmic side</orientation>
    </subcellularLocation>
    <subcellularLocation>
        <location evidence="1">Endosome membrane</location>
        <topology evidence="1">Peripheral membrane protein</topology>
        <orientation evidence="1">Cytoplasmic side</orientation>
    </subcellularLocation>
</comment>
<accession>A0A7J6PUT5</accession>
<dbReference type="FunFam" id="3.40.50.300:FF:000147">
    <property type="entry name" value="EH domain-containing protein 1"/>
    <property type="match status" value="1"/>
</dbReference>
<keyword evidence="10" id="KW-0472">Membrane</keyword>
<feature type="domain" description="Dynamin-type G" evidence="13">
    <location>
        <begin position="73"/>
        <end position="310"/>
    </location>
</feature>
<proteinExistence type="predicted"/>
<evidence type="ECO:0000256" key="8">
    <source>
        <dbReference type="ARBA" id="ARBA00022837"/>
    </source>
</evidence>
<dbReference type="EMBL" id="JABANM010034338">
    <property type="protein sequence ID" value="KAF4699803.1"/>
    <property type="molecule type" value="Genomic_DNA"/>
</dbReference>
<dbReference type="GO" id="GO:0016197">
    <property type="term" value="P:endosomal transport"/>
    <property type="evidence" value="ECO:0007669"/>
    <property type="project" value="TreeGrafter"/>
</dbReference>
<evidence type="ECO:0000313" key="14">
    <source>
        <dbReference type="EMBL" id="KAF4699803.1"/>
    </source>
</evidence>
<evidence type="ECO:0000259" key="11">
    <source>
        <dbReference type="PROSITE" id="PS50031"/>
    </source>
</evidence>
<dbReference type="Pfam" id="PF12763">
    <property type="entry name" value="EH"/>
    <property type="match status" value="1"/>
</dbReference>
<dbReference type="Gene3D" id="3.40.50.300">
    <property type="entry name" value="P-loop containing nucleotide triphosphate hydrolases"/>
    <property type="match status" value="1"/>
</dbReference>
<gene>
    <name evidence="14" type="ORF">FOZ62_008015</name>
</gene>
<dbReference type="InterPro" id="IPR031692">
    <property type="entry name" value="EHD_N"/>
</dbReference>
<dbReference type="PROSITE" id="PS50031">
    <property type="entry name" value="EH"/>
    <property type="match status" value="1"/>
</dbReference>
<evidence type="ECO:0000256" key="10">
    <source>
        <dbReference type="ARBA" id="ARBA00023136"/>
    </source>
</evidence>
<dbReference type="InterPro" id="IPR002048">
    <property type="entry name" value="EF_hand_dom"/>
</dbReference>
<dbReference type="InterPro" id="IPR030381">
    <property type="entry name" value="G_DYNAMIN_dom"/>
</dbReference>
<dbReference type="Pfam" id="PF18150">
    <property type="entry name" value="DUF5600"/>
    <property type="match status" value="1"/>
</dbReference>
<evidence type="ECO:0000259" key="13">
    <source>
        <dbReference type="PROSITE" id="PS51718"/>
    </source>
</evidence>
<dbReference type="InterPro" id="IPR011992">
    <property type="entry name" value="EF-hand-dom_pair"/>
</dbReference>
<dbReference type="GO" id="GO:0005525">
    <property type="term" value="F:GTP binding"/>
    <property type="evidence" value="ECO:0007669"/>
    <property type="project" value="InterPro"/>
</dbReference>
<comment type="caution">
    <text evidence="14">The sequence shown here is derived from an EMBL/GenBank/DDBJ whole genome shotgun (WGS) entry which is preliminary data.</text>
</comment>
<dbReference type="InterPro" id="IPR040990">
    <property type="entry name" value="DUF5600"/>
</dbReference>
<dbReference type="InterPro" id="IPR027417">
    <property type="entry name" value="P-loop_NTPase"/>
</dbReference>
<dbReference type="GO" id="GO:0005886">
    <property type="term" value="C:plasma membrane"/>
    <property type="evidence" value="ECO:0007669"/>
    <property type="project" value="UniProtKB-SubCell"/>
</dbReference>
<dbReference type="InterPro" id="IPR018247">
    <property type="entry name" value="EF_Hand_1_Ca_BS"/>
</dbReference>
<dbReference type="GO" id="GO:0010008">
    <property type="term" value="C:endosome membrane"/>
    <property type="evidence" value="ECO:0007669"/>
    <property type="project" value="UniProtKB-SubCell"/>
</dbReference>
<dbReference type="Gene3D" id="1.10.268.20">
    <property type="match status" value="2"/>
</dbReference>
<evidence type="ECO:0000259" key="12">
    <source>
        <dbReference type="PROSITE" id="PS50222"/>
    </source>
</evidence>
<dbReference type="PANTHER" id="PTHR11216:SF31">
    <property type="entry name" value="AT21416P"/>
    <property type="match status" value="1"/>
</dbReference>